<organism evidence="2 3">
    <name type="scientific">Cereibacter changlensis JA139</name>
    <dbReference type="NCBI Taxonomy" id="1188249"/>
    <lineage>
        <taxon>Bacteria</taxon>
        <taxon>Pseudomonadati</taxon>
        <taxon>Pseudomonadota</taxon>
        <taxon>Alphaproteobacteria</taxon>
        <taxon>Rhodobacterales</taxon>
        <taxon>Paracoccaceae</taxon>
        <taxon>Cereibacter</taxon>
    </lineage>
</organism>
<keyword evidence="1" id="KW-1133">Transmembrane helix</keyword>
<keyword evidence="3" id="KW-1185">Reference proteome</keyword>
<feature type="transmembrane region" description="Helical" evidence="1">
    <location>
        <begin position="9"/>
        <end position="31"/>
    </location>
</feature>
<evidence type="ECO:0000313" key="3">
    <source>
        <dbReference type="Proteomes" id="UP000241010"/>
    </source>
</evidence>
<protein>
    <submittedName>
        <fullName evidence="2">VanZ family protein</fullName>
    </submittedName>
</protein>
<dbReference type="EMBL" id="PZKG01000034">
    <property type="protein sequence ID" value="PTE21926.1"/>
    <property type="molecule type" value="Genomic_DNA"/>
</dbReference>
<feature type="transmembrane region" description="Helical" evidence="1">
    <location>
        <begin position="66"/>
        <end position="86"/>
    </location>
</feature>
<sequence length="122" mass="12514">MRSAILHPLGLSVVITGVLAAIIGFGTLYPMPSSPMLGGNDKLQHFAAFAALAFPISLARPKTAPYMVAAALLYGGIIEVAQPFVGRDRSLGDLMADVTGAALGAGAAVLLNRLLGGVLRRT</sequence>
<name>A0A2T4JVM1_9RHOB</name>
<accession>A0A2T4JVM1</accession>
<dbReference type="NCBIfam" id="NF037970">
    <property type="entry name" value="vanZ_1"/>
    <property type="match status" value="1"/>
</dbReference>
<evidence type="ECO:0000256" key="1">
    <source>
        <dbReference type="SAM" id="Phobius"/>
    </source>
</evidence>
<gene>
    <name evidence="2" type="ORF">C5F48_09695</name>
</gene>
<feature type="transmembrane region" description="Helical" evidence="1">
    <location>
        <begin position="98"/>
        <end position="119"/>
    </location>
</feature>
<dbReference type="RefSeq" id="WP_107663707.1">
    <property type="nucleotide sequence ID" value="NZ_PZKG01000034.1"/>
</dbReference>
<keyword evidence="1" id="KW-0472">Membrane</keyword>
<dbReference type="AlphaFoldDB" id="A0A2T4JVM1"/>
<dbReference type="Proteomes" id="UP000241010">
    <property type="component" value="Unassembled WGS sequence"/>
</dbReference>
<feature type="transmembrane region" description="Helical" evidence="1">
    <location>
        <begin position="43"/>
        <end position="59"/>
    </location>
</feature>
<proteinExistence type="predicted"/>
<comment type="caution">
    <text evidence="2">The sequence shown here is derived from an EMBL/GenBank/DDBJ whole genome shotgun (WGS) entry which is preliminary data.</text>
</comment>
<dbReference type="OrthoDB" id="582407at2"/>
<reference evidence="2 3" key="1">
    <citation type="submission" date="2018-03" db="EMBL/GenBank/DDBJ databases">
        <title>Cereibacter changlensis.</title>
        <authorList>
            <person name="Meyer T.E."/>
            <person name="Miller S."/>
            <person name="Lodha T."/>
            <person name="Gandham S."/>
            <person name="Chintalapati S."/>
            <person name="Chintalapati V.R."/>
        </authorList>
    </citation>
    <scope>NUCLEOTIDE SEQUENCE [LARGE SCALE GENOMIC DNA]</scope>
    <source>
        <strain evidence="2 3">JA139</strain>
    </source>
</reference>
<keyword evidence="1" id="KW-0812">Transmembrane</keyword>
<evidence type="ECO:0000313" key="2">
    <source>
        <dbReference type="EMBL" id="PTE21926.1"/>
    </source>
</evidence>